<dbReference type="PROSITE" id="PS00411">
    <property type="entry name" value="KINESIN_MOTOR_1"/>
    <property type="match status" value="1"/>
</dbReference>
<dbReference type="Pfam" id="PF11995">
    <property type="entry name" value="DUF3490"/>
    <property type="match status" value="1"/>
</dbReference>
<dbReference type="PANTHER" id="PTHR47968:SF19">
    <property type="entry name" value="KINESIN-LIKE PROTEIN"/>
    <property type="match status" value="1"/>
</dbReference>
<sequence length="1276" mass="144430">MAASRPPSTPMSKIERAPTLTPGGSSKSKEEKIFVTVRVRPLSKKELAMKDQVVWECADSQTILYKGPPQDRAAPTSYTFDKVFGQSCQTGLVYEDGAKDVAMSALTGINATIFAYGQTSSGKTFTMRGVTESAVSDLYRHIENTPEREFTIKISAMEIYNEDVKDLLKPGSGSLRLLDDPEKGPIVDKLDEQVAKDKEHLRHLISICEEQRQVGETALNDASSRSHQIIKLTVESRLREVSGCVKSFVASLNFVDLAGSERAAQTQAIGARLKEGSHINRSLLTLTKVIRKLSSEKRSGHIPYRDSKLTRILQLSLGGNARTAIICTMSPALTYVEQSRNTLFFATCAKEVTNTAKVNMVISDKQLVKQLQMEVARLQAGQRTADHASPSEILIMEKDSKIKQMEIEMEELRKERDNARSQLEELRKKMGDKQGWNSFDSPQTARKCLTFSGSLQPSRMVKIRNSIRQSSTAPFMLKHEIRKLEQLQQQLEVEANRAIEVLHKEVECHKHGNQDAAETIAKLQAEIREMQSVRSQNRDVEMITDEGNGSDLKDEITRLHMQGSDIAKLEAKLENVQRSIDKLVMSLPNAGTQCNESSTKSNASKKKRRMLLPLGVSNLNRPNLARAPCSPDSSTRTLEPEVENRAPDSHTASHEDSGKATPAKSEDTGDISSRDEAPRNRGSGSVNMKKMQRMFQNAAEENVRNIRDYVTELKERVAKLQYQKQLLVCQVLELESNEGKPNDMEEDPQENAGCLQDGPESWERLFKEQMQHIIQLWDICYVSIIHRTQFYRLFRGDTADQIYIEVEVRRLLWLQQHLAEVGDASPAAPGDEHAVSRASSIKALRNEREFLARRMGSKMTEEERERLFIKWRVPLEAKQRKLQLASKLWTDPDDEAHIEESADIVARLVGFCEGGNVSKEMFELNFASPATKKPWLTAGWHPISNMIRERAQLWPPEDNFVSPDESRNEDILQLALDENDILTTPFSEKKVFEAIAQMKRNSALGPDGFPAEFYKRCWHIIKGDLLPMFHDLFVGQLQLFRLNFGTITLSPKKTEAVRIEQFRPICLLNPSQTTFMPDRNILEGVVVLHETLHEIHMKKLDEVVFKVNFEKVYDKVKWPFLQQALRMKGRAKDAGQVGSLVPHLMDGGVSVLQYADDTIIFMEHDLAKARNMKLVLCLFEQLSGLKINFHKNELFCFGRAKEEQEAYKQLFGCELGALPFTYLGIPIHHRYIPSHCIDPYVVITHSDGGQVAFGYWIYPMGDGRTGYLQPVWVTVM</sequence>
<evidence type="ECO:0000256" key="3">
    <source>
        <dbReference type="ARBA" id="ARBA00022741"/>
    </source>
</evidence>
<dbReference type="FunFam" id="3.40.850.10:FF:000016">
    <property type="entry name" value="Kinesin-like protein"/>
    <property type="match status" value="1"/>
</dbReference>
<dbReference type="GO" id="GO:0005524">
    <property type="term" value="F:ATP binding"/>
    <property type="evidence" value="ECO:0007669"/>
    <property type="project" value="UniProtKB-UniRule"/>
</dbReference>
<keyword evidence="5 7" id="KW-0175">Coiled coil</keyword>
<dbReference type="AlphaFoldDB" id="M8ANU5"/>
<evidence type="ECO:0000256" key="7">
    <source>
        <dbReference type="SAM" id="Coils"/>
    </source>
</evidence>
<dbReference type="InterPro" id="IPR027417">
    <property type="entry name" value="P-loop_NTPase"/>
</dbReference>
<evidence type="ECO:0000256" key="4">
    <source>
        <dbReference type="ARBA" id="ARBA00022840"/>
    </source>
</evidence>
<dbReference type="GO" id="GO:0005874">
    <property type="term" value="C:microtubule"/>
    <property type="evidence" value="ECO:0007669"/>
    <property type="project" value="UniProtKB-KW"/>
</dbReference>
<proteinExistence type="inferred from homology"/>
<dbReference type="InterPro" id="IPR001752">
    <property type="entry name" value="Kinesin_motor_dom"/>
</dbReference>
<evidence type="ECO:0000256" key="8">
    <source>
        <dbReference type="SAM" id="MobiDB-lite"/>
    </source>
</evidence>
<dbReference type="GO" id="GO:0003777">
    <property type="term" value="F:microtubule motor activity"/>
    <property type="evidence" value="ECO:0007669"/>
    <property type="project" value="InterPro"/>
</dbReference>
<feature type="coiled-coil region" evidence="7">
    <location>
        <begin position="477"/>
        <end position="533"/>
    </location>
</feature>
<feature type="compositionally biased region" description="Basic and acidic residues" evidence="8">
    <location>
        <begin position="638"/>
        <end position="679"/>
    </location>
</feature>
<gene>
    <name evidence="9" type="ORF">TRIUR3_31863</name>
</gene>
<feature type="region of interest" description="Disordered" evidence="8">
    <location>
        <begin position="738"/>
        <end position="757"/>
    </location>
</feature>
<feature type="coiled-coil region" evidence="7">
    <location>
        <begin position="395"/>
        <end position="429"/>
    </location>
</feature>
<keyword evidence="4" id="KW-0067">ATP-binding</keyword>
<organism evidence="9">
    <name type="scientific">Triticum urartu</name>
    <name type="common">Red wild einkorn</name>
    <name type="synonym">Crithodium urartu</name>
    <dbReference type="NCBI Taxonomy" id="4572"/>
    <lineage>
        <taxon>Eukaryota</taxon>
        <taxon>Viridiplantae</taxon>
        <taxon>Streptophyta</taxon>
        <taxon>Embryophyta</taxon>
        <taxon>Tracheophyta</taxon>
        <taxon>Spermatophyta</taxon>
        <taxon>Magnoliopsida</taxon>
        <taxon>Liliopsida</taxon>
        <taxon>Poales</taxon>
        <taxon>Poaceae</taxon>
        <taxon>BOP clade</taxon>
        <taxon>Pooideae</taxon>
        <taxon>Triticodae</taxon>
        <taxon>Triticeae</taxon>
        <taxon>Triticinae</taxon>
        <taxon>Triticum</taxon>
    </lineage>
</organism>
<dbReference type="eggNOG" id="KOG0242">
    <property type="taxonomic scope" value="Eukaryota"/>
</dbReference>
<dbReference type="EMBL" id="KD080510">
    <property type="protein sequence ID" value="EMS62599.1"/>
    <property type="molecule type" value="Genomic_DNA"/>
</dbReference>
<dbReference type="InterPro" id="IPR019821">
    <property type="entry name" value="Kinesin_motor_CS"/>
</dbReference>
<keyword evidence="6" id="KW-0505">Motor protein</keyword>
<evidence type="ECO:0000256" key="6">
    <source>
        <dbReference type="ARBA" id="ARBA00023175"/>
    </source>
</evidence>
<dbReference type="Pfam" id="PF00225">
    <property type="entry name" value="Kinesin"/>
    <property type="match status" value="1"/>
</dbReference>
<dbReference type="InterPro" id="IPR027640">
    <property type="entry name" value="Kinesin-like_fam"/>
</dbReference>
<dbReference type="GO" id="GO:0008017">
    <property type="term" value="F:microtubule binding"/>
    <property type="evidence" value="ECO:0007669"/>
    <property type="project" value="InterPro"/>
</dbReference>
<keyword evidence="2" id="KW-0493">Microtubule</keyword>
<comment type="similarity">
    <text evidence="1">Belongs to the TRAFAC class myosin-kinesin ATPase superfamily. Kinesin family. KIN-7 subfamily.</text>
</comment>
<evidence type="ECO:0000256" key="5">
    <source>
        <dbReference type="ARBA" id="ARBA00023054"/>
    </source>
</evidence>
<dbReference type="STRING" id="4572.M8ANU5"/>
<dbReference type="CDD" id="cd01374">
    <property type="entry name" value="KISc_CENP_E"/>
    <property type="match status" value="1"/>
</dbReference>
<evidence type="ECO:0000256" key="2">
    <source>
        <dbReference type="ARBA" id="ARBA00022701"/>
    </source>
</evidence>
<evidence type="ECO:0000313" key="9">
    <source>
        <dbReference type="EMBL" id="EMS62599.1"/>
    </source>
</evidence>
<accession>M8ANU5</accession>
<dbReference type="SUPFAM" id="SSF56672">
    <property type="entry name" value="DNA/RNA polymerases"/>
    <property type="match status" value="1"/>
</dbReference>
<dbReference type="GO" id="GO:0007018">
    <property type="term" value="P:microtubule-based movement"/>
    <property type="evidence" value="ECO:0007669"/>
    <property type="project" value="InterPro"/>
</dbReference>
<feature type="region of interest" description="Disordered" evidence="8">
    <location>
        <begin position="589"/>
        <end position="688"/>
    </location>
</feature>
<dbReference type="PRINTS" id="PR00380">
    <property type="entry name" value="KINESINHEAVY"/>
</dbReference>
<dbReference type="PANTHER" id="PTHR47968">
    <property type="entry name" value="CENTROMERE PROTEIN E"/>
    <property type="match status" value="1"/>
</dbReference>
<reference evidence="9" key="1">
    <citation type="journal article" date="2013" name="Nature">
        <title>Draft genome of the wheat A-genome progenitor Triticum urartu.</title>
        <authorList>
            <person name="Ling H.Q."/>
            <person name="Zhao S."/>
            <person name="Liu D."/>
            <person name="Wang J."/>
            <person name="Sun H."/>
            <person name="Zhang C."/>
            <person name="Fan H."/>
            <person name="Li D."/>
            <person name="Dong L."/>
            <person name="Tao Y."/>
            <person name="Gao C."/>
            <person name="Wu H."/>
            <person name="Li Y."/>
            <person name="Cui Y."/>
            <person name="Guo X."/>
            <person name="Zheng S."/>
            <person name="Wang B."/>
            <person name="Yu K."/>
            <person name="Liang Q."/>
            <person name="Yang W."/>
            <person name="Lou X."/>
            <person name="Chen J."/>
            <person name="Feng M."/>
            <person name="Jian J."/>
            <person name="Zhang X."/>
            <person name="Luo G."/>
            <person name="Jiang Y."/>
            <person name="Liu J."/>
            <person name="Wang Z."/>
            <person name="Sha Y."/>
            <person name="Zhang B."/>
            <person name="Wu H."/>
            <person name="Tang D."/>
            <person name="Shen Q."/>
            <person name="Xue P."/>
            <person name="Zou S."/>
            <person name="Wang X."/>
            <person name="Liu X."/>
            <person name="Wang F."/>
            <person name="Yang Y."/>
            <person name="An X."/>
            <person name="Dong Z."/>
            <person name="Zhang K."/>
            <person name="Zhang X."/>
            <person name="Luo M.C."/>
            <person name="Dvorak J."/>
            <person name="Tong Y."/>
            <person name="Wang J."/>
            <person name="Yang H."/>
            <person name="Li Z."/>
            <person name="Wang D."/>
            <person name="Zhang A."/>
            <person name="Wang J."/>
        </authorList>
    </citation>
    <scope>NUCLEOTIDE SEQUENCE</scope>
</reference>
<dbReference type="PROSITE" id="PS50067">
    <property type="entry name" value="KINESIN_MOTOR_2"/>
    <property type="match status" value="1"/>
</dbReference>
<dbReference type="OMA" id="QVAWDCV"/>
<dbReference type="Gene3D" id="3.40.850.10">
    <property type="entry name" value="Kinesin motor domain"/>
    <property type="match status" value="1"/>
</dbReference>
<evidence type="ECO:0000256" key="1">
    <source>
        <dbReference type="ARBA" id="ARBA00007310"/>
    </source>
</evidence>
<dbReference type="InterPro" id="IPR021881">
    <property type="entry name" value="NACK_C"/>
</dbReference>
<dbReference type="SMART" id="SM00129">
    <property type="entry name" value="KISc"/>
    <property type="match status" value="1"/>
</dbReference>
<dbReference type="InterPro" id="IPR036961">
    <property type="entry name" value="Kinesin_motor_dom_sf"/>
</dbReference>
<dbReference type="eggNOG" id="KOG1075">
    <property type="taxonomic scope" value="Eukaryota"/>
</dbReference>
<dbReference type="SUPFAM" id="SSF52540">
    <property type="entry name" value="P-loop containing nucleoside triphosphate hydrolases"/>
    <property type="match status" value="1"/>
</dbReference>
<feature type="region of interest" description="Disordered" evidence="8">
    <location>
        <begin position="1"/>
        <end position="29"/>
    </location>
</feature>
<name>M8ANU5_TRIUA</name>
<protein>
    <submittedName>
        <fullName evidence="9">Kinesin-related protein 4</fullName>
    </submittedName>
</protein>
<feature type="compositionally biased region" description="Polar residues" evidence="8">
    <location>
        <begin position="589"/>
        <end position="602"/>
    </location>
</feature>
<keyword evidence="3" id="KW-0547">Nucleotide-binding</keyword>
<dbReference type="InterPro" id="IPR043502">
    <property type="entry name" value="DNA/RNA_pol_sf"/>
</dbReference>